<dbReference type="AlphaFoldDB" id="A0AAD6BAY0"/>
<dbReference type="Proteomes" id="UP001219934">
    <property type="component" value="Unassembled WGS sequence"/>
</dbReference>
<reference evidence="1" key="1">
    <citation type="submission" date="2022-11" db="EMBL/GenBank/DDBJ databases">
        <title>Chromosome-level genome of Pogonophryne albipinna.</title>
        <authorList>
            <person name="Jo E."/>
        </authorList>
    </citation>
    <scope>NUCLEOTIDE SEQUENCE</scope>
    <source>
        <strain evidence="1">SGF0006</strain>
        <tissue evidence="1">Muscle</tissue>
    </source>
</reference>
<gene>
    <name evidence="1" type="ORF">JOQ06_028297</name>
</gene>
<evidence type="ECO:0000313" key="1">
    <source>
        <dbReference type="EMBL" id="KAJ4938831.1"/>
    </source>
</evidence>
<proteinExistence type="predicted"/>
<sequence>MISWEFGVVTEYSRWARAARQGVRLQLLQLGDAIINLSVPLKPLAVKLHCETEIAPSRSHVIRPALQFNTTLLLQQLLVGFVRMGRLMGVFVFR</sequence>
<name>A0AAD6BAY0_9TELE</name>
<protein>
    <submittedName>
        <fullName evidence="1">Uncharacterized protein</fullName>
    </submittedName>
</protein>
<feature type="non-terminal residue" evidence="1">
    <location>
        <position position="94"/>
    </location>
</feature>
<evidence type="ECO:0000313" key="2">
    <source>
        <dbReference type="Proteomes" id="UP001219934"/>
    </source>
</evidence>
<comment type="caution">
    <text evidence="1">The sequence shown here is derived from an EMBL/GenBank/DDBJ whole genome shotgun (WGS) entry which is preliminary data.</text>
</comment>
<keyword evidence="2" id="KW-1185">Reference proteome</keyword>
<dbReference type="EMBL" id="JAPTMU010000008">
    <property type="protein sequence ID" value="KAJ4938831.1"/>
    <property type="molecule type" value="Genomic_DNA"/>
</dbReference>
<organism evidence="1 2">
    <name type="scientific">Pogonophryne albipinna</name>
    <dbReference type="NCBI Taxonomy" id="1090488"/>
    <lineage>
        <taxon>Eukaryota</taxon>
        <taxon>Metazoa</taxon>
        <taxon>Chordata</taxon>
        <taxon>Craniata</taxon>
        <taxon>Vertebrata</taxon>
        <taxon>Euteleostomi</taxon>
        <taxon>Actinopterygii</taxon>
        <taxon>Neopterygii</taxon>
        <taxon>Teleostei</taxon>
        <taxon>Neoteleostei</taxon>
        <taxon>Acanthomorphata</taxon>
        <taxon>Eupercaria</taxon>
        <taxon>Perciformes</taxon>
        <taxon>Notothenioidei</taxon>
        <taxon>Pogonophryne</taxon>
    </lineage>
</organism>
<accession>A0AAD6BAY0</accession>